<dbReference type="GO" id="GO:0005634">
    <property type="term" value="C:nucleus"/>
    <property type="evidence" value="ECO:0007669"/>
    <property type="project" value="TreeGrafter"/>
</dbReference>
<dbReference type="OrthoDB" id="515403at2759"/>
<reference evidence="3 4" key="1">
    <citation type="journal article" date="2010" name="Plant Cell">
        <title>The Chlorella variabilis NC64A genome reveals adaptation to photosymbiosis, coevolution with viruses, and cryptic sex.</title>
        <authorList>
            <person name="Blanc G."/>
            <person name="Duncan G."/>
            <person name="Agarkova I."/>
            <person name="Borodovsky M."/>
            <person name="Gurnon J."/>
            <person name="Kuo A."/>
            <person name="Lindquist E."/>
            <person name="Lucas S."/>
            <person name="Pangilinan J."/>
            <person name="Polle J."/>
            <person name="Salamov A."/>
            <person name="Terry A."/>
            <person name="Yamada T."/>
            <person name="Dunigan D.D."/>
            <person name="Grigoriev I.V."/>
            <person name="Claverie J.M."/>
            <person name="Van Etten J.L."/>
        </authorList>
    </citation>
    <scope>NUCLEOTIDE SEQUENCE [LARGE SCALE GENOMIC DNA]</scope>
    <source>
        <strain evidence="3 4">NC64A</strain>
    </source>
</reference>
<evidence type="ECO:0000313" key="4">
    <source>
        <dbReference type="Proteomes" id="UP000008141"/>
    </source>
</evidence>
<dbReference type="RefSeq" id="XP_005849140.1">
    <property type="nucleotide sequence ID" value="XM_005849078.1"/>
</dbReference>
<dbReference type="Gene3D" id="3.30.40.10">
    <property type="entry name" value="Zinc/RING finger domain, C3HC4 (zinc finger)"/>
    <property type="match status" value="1"/>
</dbReference>
<dbReference type="AlphaFoldDB" id="E1ZAD0"/>
<dbReference type="InterPro" id="IPR039133">
    <property type="entry name" value="RNF25"/>
</dbReference>
<gene>
    <name evidence="3" type="ORF">CHLNCDRAFT_143748</name>
</gene>
<dbReference type="STRING" id="554065.E1ZAD0"/>
<evidence type="ECO:0000313" key="3">
    <source>
        <dbReference type="EMBL" id="EFN57038.1"/>
    </source>
</evidence>
<dbReference type="SUPFAM" id="SSF57850">
    <property type="entry name" value="RING/U-box"/>
    <property type="match status" value="1"/>
</dbReference>
<dbReference type="SUPFAM" id="SSF54495">
    <property type="entry name" value="UBC-like"/>
    <property type="match status" value="1"/>
</dbReference>
<dbReference type="Pfam" id="PF05773">
    <property type="entry name" value="RWD"/>
    <property type="match status" value="1"/>
</dbReference>
<dbReference type="InterPro" id="IPR016135">
    <property type="entry name" value="UBQ-conjugating_enzyme/RWD"/>
</dbReference>
<dbReference type="KEGG" id="cvr:CHLNCDRAFT_143748"/>
<feature type="compositionally biased region" description="Gly residues" evidence="1">
    <location>
        <begin position="368"/>
        <end position="379"/>
    </location>
</feature>
<protein>
    <recommendedName>
        <fullName evidence="2">RWD domain-containing protein</fullName>
    </recommendedName>
</protein>
<dbReference type="Proteomes" id="UP000008141">
    <property type="component" value="Unassembled WGS sequence"/>
</dbReference>
<feature type="region of interest" description="Disordered" evidence="1">
    <location>
        <begin position="335"/>
        <end position="431"/>
    </location>
</feature>
<feature type="domain" description="RWD" evidence="2">
    <location>
        <begin position="9"/>
        <end position="121"/>
    </location>
</feature>
<dbReference type="OMA" id="RECYSSW"/>
<feature type="compositionally biased region" description="Basic and acidic residues" evidence="1">
    <location>
        <begin position="380"/>
        <end position="402"/>
    </location>
</feature>
<dbReference type="PANTHER" id="PTHR13198">
    <property type="entry name" value="RING FINGER PROTEIN 25"/>
    <property type="match status" value="1"/>
</dbReference>
<dbReference type="InParanoid" id="E1ZAD0"/>
<dbReference type="InterPro" id="IPR013083">
    <property type="entry name" value="Znf_RING/FYVE/PHD"/>
</dbReference>
<dbReference type="GO" id="GO:0016567">
    <property type="term" value="P:protein ubiquitination"/>
    <property type="evidence" value="ECO:0007669"/>
    <property type="project" value="TreeGrafter"/>
</dbReference>
<dbReference type="Gene3D" id="3.10.110.10">
    <property type="entry name" value="Ubiquitin Conjugating Enzyme"/>
    <property type="match status" value="1"/>
</dbReference>
<evidence type="ECO:0000259" key="2">
    <source>
        <dbReference type="PROSITE" id="PS50908"/>
    </source>
</evidence>
<dbReference type="SMART" id="SM00184">
    <property type="entry name" value="RING"/>
    <property type="match status" value="1"/>
</dbReference>
<feature type="compositionally biased region" description="Gly residues" evidence="1">
    <location>
        <begin position="340"/>
        <end position="358"/>
    </location>
</feature>
<proteinExistence type="predicted"/>
<dbReference type="EMBL" id="GL433840">
    <property type="protein sequence ID" value="EFN57038.1"/>
    <property type="molecule type" value="Genomic_DNA"/>
</dbReference>
<dbReference type="GO" id="GO:0061630">
    <property type="term" value="F:ubiquitin protein ligase activity"/>
    <property type="evidence" value="ECO:0007669"/>
    <property type="project" value="InterPro"/>
</dbReference>
<keyword evidence="4" id="KW-1185">Reference proteome</keyword>
<accession>E1ZAD0</accession>
<sequence>MPLPEELEFEVEALQATYGEEEVQVERAPAATAAAVVTLAVAPRTRGGAEHEQFVAGRLVLAVGPQYPSQPPDVHLSDAKGLGEQRLAEVQAALAAEAACMAGELQLGHLCETAIELLTAANQPEGHCAFCLEPLLADHLPGGGGGGGAGSAVLRLGCYHCYHLACFAPWWQWQQRQLARRERQLWGEYKSMAPLKLQEEGIRREAAADGNDGGGGGGGDAAAAYVLPCPACRGEVPPSSLAHAWPQLQAATADSWSGGGAAGSSARAALQELPPQHRQQLQATQRRHAAVMRRQQACGGLVGATHSVSLSDLQQAGAAAAATAAEAAVPAPEAALGAPVKGGGGGGGAPQQRGGRGPSGRHQHGGRGGRQGHGGGGRGGGREGRRGGGPDHGARAGGEGRQHHPRKPAAATAGAGAGAGTGAAGAAAGVTAGATAAAAAVQALRLE</sequence>
<dbReference type="InterPro" id="IPR001841">
    <property type="entry name" value="Znf_RING"/>
</dbReference>
<dbReference type="PROSITE" id="PS50908">
    <property type="entry name" value="RWD"/>
    <property type="match status" value="1"/>
</dbReference>
<organism evidence="4">
    <name type="scientific">Chlorella variabilis</name>
    <name type="common">Green alga</name>
    <dbReference type="NCBI Taxonomy" id="554065"/>
    <lineage>
        <taxon>Eukaryota</taxon>
        <taxon>Viridiplantae</taxon>
        <taxon>Chlorophyta</taxon>
        <taxon>core chlorophytes</taxon>
        <taxon>Trebouxiophyceae</taxon>
        <taxon>Chlorellales</taxon>
        <taxon>Chlorellaceae</taxon>
        <taxon>Chlorella clade</taxon>
        <taxon>Chlorella</taxon>
    </lineage>
</organism>
<evidence type="ECO:0000256" key="1">
    <source>
        <dbReference type="SAM" id="MobiDB-lite"/>
    </source>
</evidence>
<name>E1ZAD0_CHLVA</name>
<dbReference type="PANTHER" id="PTHR13198:SF4">
    <property type="entry name" value="E3 UBIQUITIN-PROTEIN LIGASE RNF25"/>
    <property type="match status" value="1"/>
</dbReference>
<dbReference type="GeneID" id="17356631"/>
<dbReference type="eggNOG" id="KOG4445">
    <property type="taxonomic scope" value="Eukaryota"/>
</dbReference>
<dbReference type="InterPro" id="IPR006575">
    <property type="entry name" value="RWD_dom"/>
</dbReference>